<proteinExistence type="predicted"/>
<accession>A0A8S1R1X8</accession>
<sequence>MQQTNLKCDFHSLQEISCVCLENHVCHRKLCVECVLEHKASRQNIYTMSKFEKALQSDQGQKESDEFKYLQDIKRALKEKTEPNFFKSFFDEIYNSIIIQLQEIEKFTYNIMELIRQQKSFTEYTNKELNILIKIIEVGGKQKFLQNSQNQIKQIEKFVQTFEEEMKQFINKQNKNLEQIKQQNSSSFKVQFSQNYLQLQTPKNEDNLIVKEFGNLYQNGKKVGKWIEILKQLSKNNQVTFSGTYECGFKVGRWNINFANSVIGGGEYQEIQTLQEYYSEQLHEFYEIDCIQQSTQGQELQDFSNQSTQNLANQEIQYKYKKKGRWQELHELFSQEQQVTYIGNYEQGRKVGEWQTYLFKNLIGKEFYNEEGLKHGQWSEVYFINNEKSIITFNGEYKKGEKIGLWNILDQKNLIGGGKYDNDGLKKGQWKELFEQYSQKAQVTYSGEYKNGKKVGDWIIENKKSQNGNFHKKFSYNQEGQKIGYWIELNQIYQDDFLVFFSGDYKNGKKIGEWKLNSVINKNNQIISQVAGKYDENGLKIGNWVVVDKKYSFNNQITYSGVYIEGKKVGEWETRYENKKYKNKQQIFTGIYNNGIKDGKWIELDEEFKSKKWIIYEGEYRNGLKFGFWYIYYRIKQNKENIKIDGGFFNENGLKDGIWNEINQIGQGAFMNQVKVKYQNGIKLQ</sequence>
<feature type="coiled-coil region" evidence="1">
    <location>
        <begin position="145"/>
        <end position="183"/>
    </location>
</feature>
<dbReference type="EMBL" id="CAJJDN010000132">
    <property type="protein sequence ID" value="CAD8121354.1"/>
    <property type="molecule type" value="Genomic_DNA"/>
</dbReference>
<dbReference type="Proteomes" id="UP000692954">
    <property type="component" value="Unassembled WGS sequence"/>
</dbReference>
<keyword evidence="1" id="KW-0175">Coiled coil</keyword>
<evidence type="ECO:0000313" key="2">
    <source>
        <dbReference type="EMBL" id="CAD8121354.1"/>
    </source>
</evidence>
<name>A0A8S1R1X8_9CILI</name>
<evidence type="ECO:0000313" key="3">
    <source>
        <dbReference type="Proteomes" id="UP000692954"/>
    </source>
</evidence>
<dbReference type="AlphaFoldDB" id="A0A8S1R1X8"/>
<comment type="caution">
    <text evidence="2">The sequence shown here is derived from an EMBL/GenBank/DDBJ whole genome shotgun (WGS) entry which is preliminary data.</text>
</comment>
<dbReference type="PANTHER" id="PTHR33706">
    <property type="entry name" value="MORN VARIANT REPEAT PROTEIN"/>
    <property type="match status" value="1"/>
</dbReference>
<evidence type="ECO:0000256" key="1">
    <source>
        <dbReference type="SAM" id="Coils"/>
    </source>
</evidence>
<gene>
    <name evidence="2" type="ORF">PSON_ATCC_30995.1.T1320003</name>
</gene>
<organism evidence="2 3">
    <name type="scientific">Paramecium sonneborni</name>
    <dbReference type="NCBI Taxonomy" id="65129"/>
    <lineage>
        <taxon>Eukaryota</taxon>
        <taxon>Sar</taxon>
        <taxon>Alveolata</taxon>
        <taxon>Ciliophora</taxon>
        <taxon>Intramacronucleata</taxon>
        <taxon>Oligohymenophorea</taxon>
        <taxon>Peniculida</taxon>
        <taxon>Parameciidae</taxon>
        <taxon>Paramecium</taxon>
    </lineage>
</organism>
<keyword evidence="3" id="KW-1185">Reference proteome</keyword>
<reference evidence="2" key="1">
    <citation type="submission" date="2021-01" db="EMBL/GenBank/DDBJ databases">
        <authorList>
            <consortium name="Genoscope - CEA"/>
            <person name="William W."/>
        </authorList>
    </citation>
    <scope>NUCLEOTIDE SEQUENCE</scope>
</reference>
<dbReference type="PANTHER" id="PTHR33706:SF1">
    <property type="entry name" value="TPR REPEAT PROTEIN"/>
    <property type="match status" value="1"/>
</dbReference>
<protein>
    <submittedName>
        <fullName evidence="2">Uncharacterized protein</fullName>
    </submittedName>
</protein>